<evidence type="ECO:0000256" key="3">
    <source>
        <dbReference type="ARBA" id="ARBA00022676"/>
    </source>
</evidence>
<comment type="similarity">
    <text evidence="2">Belongs to the glycosyltransferase 47 family.</text>
</comment>
<accession>A0A7I8KYF9</accession>
<gene>
    <name evidence="9" type="ORF">SI8410_09013468</name>
</gene>
<evidence type="ECO:0000256" key="5">
    <source>
        <dbReference type="ARBA" id="ARBA00023034"/>
    </source>
</evidence>
<dbReference type="EMBL" id="LR746272">
    <property type="protein sequence ID" value="CAA7402790.1"/>
    <property type="molecule type" value="Genomic_DNA"/>
</dbReference>
<keyword evidence="7" id="KW-0812">Transmembrane</keyword>
<evidence type="ECO:0000256" key="1">
    <source>
        <dbReference type="ARBA" id="ARBA00004323"/>
    </source>
</evidence>
<comment type="subcellular location">
    <subcellularLocation>
        <location evidence="1">Golgi apparatus membrane</location>
        <topology evidence="1">Single-pass type II membrane protein</topology>
    </subcellularLocation>
</comment>
<name>A0A7I8KYF9_SPIIN</name>
<dbReference type="InterPro" id="IPR004263">
    <property type="entry name" value="Exostosin"/>
</dbReference>
<dbReference type="PANTHER" id="PTHR11062:SF210">
    <property type="entry name" value="EXOSTOSIN FAMILY PROTEIN"/>
    <property type="match status" value="1"/>
</dbReference>
<feature type="transmembrane region" description="Helical" evidence="7">
    <location>
        <begin position="21"/>
        <end position="39"/>
    </location>
</feature>
<keyword evidence="3" id="KW-0328">Glycosyltransferase</keyword>
<keyword evidence="4" id="KW-0735">Signal-anchor</keyword>
<evidence type="ECO:0000256" key="6">
    <source>
        <dbReference type="SAM" id="MobiDB-lite"/>
    </source>
</evidence>
<evidence type="ECO:0000259" key="8">
    <source>
        <dbReference type="Pfam" id="PF03016"/>
    </source>
</evidence>
<feature type="region of interest" description="Disordered" evidence="6">
    <location>
        <begin position="62"/>
        <end position="120"/>
    </location>
</feature>
<dbReference type="AlphaFoldDB" id="A0A7I8KYF9"/>
<protein>
    <recommendedName>
        <fullName evidence="8">Exostosin GT47 domain-containing protein</fullName>
    </recommendedName>
</protein>
<dbReference type="OrthoDB" id="1924787at2759"/>
<dbReference type="GO" id="GO:0000139">
    <property type="term" value="C:Golgi membrane"/>
    <property type="evidence" value="ECO:0007669"/>
    <property type="project" value="UniProtKB-SubCell"/>
</dbReference>
<dbReference type="Proteomes" id="UP000663760">
    <property type="component" value="Chromosome 9"/>
</dbReference>
<keyword evidence="10" id="KW-1185">Reference proteome</keyword>
<dbReference type="Pfam" id="PF03016">
    <property type="entry name" value="Exostosin_GT47"/>
    <property type="match status" value="1"/>
</dbReference>
<evidence type="ECO:0000256" key="4">
    <source>
        <dbReference type="ARBA" id="ARBA00022968"/>
    </source>
</evidence>
<dbReference type="PANTHER" id="PTHR11062">
    <property type="entry name" value="EXOSTOSIN HEPARAN SULFATE GLYCOSYLTRANSFERASE -RELATED"/>
    <property type="match status" value="1"/>
</dbReference>
<feature type="region of interest" description="Disordered" evidence="6">
    <location>
        <begin position="137"/>
        <end position="189"/>
    </location>
</feature>
<dbReference type="GO" id="GO:0016757">
    <property type="term" value="F:glycosyltransferase activity"/>
    <property type="evidence" value="ECO:0007669"/>
    <property type="project" value="UniProtKB-KW"/>
</dbReference>
<feature type="compositionally biased region" description="Basic and acidic residues" evidence="6">
    <location>
        <begin position="100"/>
        <end position="113"/>
    </location>
</feature>
<dbReference type="InterPro" id="IPR040911">
    <property type="entry name" value="Exostosin_GT47"/>
</dbReference>
<reference evidence="9" key="1">
    <citation type="submission" date="2020-02" db="EMBL/GenBank/DDBJ databases">
        <authorList>
            <person name="Scholz U."/>
            <person name="Mascher M."/>
            <person name="Fiebig A."/>
        </authorList>
    </citation>
    <scope>NUCLEOTIDE SEQUENCE</scope>
</reference>
<evidence type="ECO:0000313" key="9">
    <source>
        <dbReference type="EMBL" id="CAA7402790.1"/>
    </source>
</evidence>
<feature type="compositionally biased region" description="Low complexity" evidence="6">
    <location>
        <begin position="62"/>
        <end position="71"/>
    </location>
</feature>
<evidence type="ECO:0000256" key="2">
    <source>
        <dbReference type="ARBA" id="ARBA00010271"/>
    </source>
</evidence>
<evidence type="ECO:0000313" key="10">
    <source>
        <dbReference type="Proteomes" id="UP000663760"/>
    </source>
</evidence>
<keyword evidence="7" id="KW-0472">Membrane</keyword>
<feature type="compositionally biased region" description="Polar residues" evidence="6">
    <location>
        <begin position="137"/>
        <end position="146"/>
    </location>
</feature>
<organism evidence="9 10">
    <name type="scientific">Spirodela intermedia</name>
    <name type="common">Intermediate duckweed</name>
    <dbReference type="NCBI Taxonomy" id="51605"/>
    <lineage>
        <taxon>Eukaryota</taxon>
        <taxon>Viridiplantae</taxon>
        <taxon>Streptophyta</taxon>
        <taxon>Embryophyta</taxon>
        <taxon>Tracheophyta</taxon>
        <taxon>Spermatophyta</taxon>
        <taxon>Magnoliopsida</taxon>
        <taxon>Liliopsida</taxon>
        <taxon>Araceae</taxon>
        <taxon>Lemnoideae</taxon>
        <taxon>Spirodela</taxon>
    </lineage>
</organism>
<evidence type="ECO:0000256" key="7">
    <source>
        <dbReference type="SAM" id="Phobius"/>
    </source>
</evidence>
<keyword evidence="3" id="KW-0808">Transferase</keyword>
<proteinExistence type="inferred from homology"/>
<feature type="domain" description="Exostosin GT47" evidence="8">
    <location>
        <begin position="291"/>
        <end position="578"/>
    </location>
</feature>
<sequence>MSAVQKHLVLRQKICPTRTRLLLCVAILTTILVLGFHSLTVSPGNGSMTLFTAIGKTILPSHSPNGSPSPSYDSGSAAFPSLENGETLNAAGGVDGDLGDVDRGGDGEEERGFSVDLGNGTRLRDFKDTDVGYMTTENSEKAQNVSGFPPTGGGNANATSVEFHKEEKLNGDPSPGEEEKKKKKKRRWQDGMETISLEGREIIEDCILAKDPQERARLRQSAMSISDMDQLASKNRESCSVVPRWSSLRDREILDARKQIMNAPTVKSDPELYPPVFRNFSMFRRSYDLMESLLKVYIYKEGEKPIFHQPELTGIYSSEGWFMRHMEGSRRFLVEEPRQAHLFYMPFSSHLLKTQLYVPDSHSHDNLIEFLQKYVSTIAAKYPFWNRTDGADHFLVSCHDWATHETWRAMGTPVRALCNADTTEDFVVGKDVSLPETNVRSVQDPAENLGGWPGRNRTLLAFFAGQMHGYLRPALLQHWGDDPDMAILDTMPLGGSTGGGGVKKAADYAQYMKSSRFCVCPRGFEVNSPRVVEAIFYECVPVIISDNFVPPFFEVLDWGAFSVIVEEKDVPRLKEILLSISRPRYLALQTGVRKVQKHFLWHDQPTRYDLFHMILHSVWFNRVFQLRSSPDGASTVGR</sequence>
<keyword evidence="5" id="KW-0333">Golgi apparatus</keyword>
<keyword evidence="7" id="KW-1133">Transmembrane helix</keyword>